<keyword evidence="8" id="KW-0547">Nucleotide-binding</keyword>
<accession>A0ABS4BJP9</accession>
<protein>
    <recommendedName>
        <fullName evidence="3">Blue-light-activated histidine kinase</fullName>
        <ecNumber evidence="2">2.7.13.3</ecNumber>
    </recommendedName>
</protein>
<evidence type="ECO:0000256" key="2">
    <source>
        <dbReference type="ARBA" id="ARBA00012438"/>
    </source>
</evidence>
<dbReference type="PIRSF" id="PIRSF036397">
    <property type="entry name" value="Bactrphtchrm_rec"/>
    <property type="match status" value="1"/>
</dbReference>
<dbReference type="RefSeq" id="WP_209595263.1">
    <property type="nucleotide sequence ID" value="NZ_JAGJCF010000010.1"/>
</dbReference>
<comment type="caution">
    <text evidence="17">The sequence shown here is derived from an EMBL/GenBank/DDBJ whole genome shotgun (WGS) entry which is preliminary data.</text>
</comment>
<evidence type="ECO:0000256" key="1">
    <source>
        <dbReference type="ARBA" id="ARBA00000085"/>
    </source>
</evidence>
<evidence type="ECO:0000256" key="7">
    <source>
        <dbReference type="ARBA" id="ARBA00022679"/>
    </source>
</evidence>
<evidence type="ECO:0000256" key="9">
    <source>
        <dbReference type="ARBA" id="ARBA00022777"/>
    </source>
</evidence>
<dbReference type="InterPro" id="IPR016132">
    <property type="entry name" value="Phyto_chromo_attachment"/>
</dbReference>
<keyword evidence="18" id="KW-1185">Reference proteome</keyword>
<evidence type="ECO:0000259" key="15">
    <source>
        <dbReference type="PROSITE" id="PS50046"/>
    </source>
</evidence>
<dbReference type="Pfam" id="PF08446">
    <property type="entry name" value="PAS_2"/>
    <property type="match status" value="1"/>
</dbReference>
<dbReference type="SUPFAM" id="SSF55781">
    <property type="entry name" value="GAF domain-like"/>
    <property type="match status" value="2"/>
</dbReference>
<gene>
    <name evidence="17" type="ORF">J6595_14400</name>
</gene>
<dbReference type="SMART" id="SM00911">
    <property type="entry name" value="HWE_HK"/>
    <property type="match status" value="1"/>
</dbReference>
<keyword evidence="4" id="KW-0600">Photoreceptor protein</keyword>
<evidence type="ECO:0000256" key="3">
    <source>
        <dbReference type="ARBA" id="ARBA00021740"/>
    </source>
</evidence>
<dbReference type="PROSITE" id="PS50110">
    <property type="entry name" value="RESPONSE_REGULATORY"/>
    <property type="match status" value="1"/>
</dbReference>
<dbReference type="Gene3D" id="3.30.450.40">
    <property type="match status" value="1"/>
</dbReference>
<dbReference type="Gene3D" id="3.30.450.20">
    <property type="entry name" value="PAS domain"/>
    <property type="match status" value="1"/>
</dbReference>
<dbReference type="Pfam" id="PF01590">
    <property type="entry name" value="GAF"/>
    <property type="match status" value="1"/>
</dbReference>
<dbReference type="EC" id="2.7.13.3" evidence="2"/>
<evidence type="ECO:0000256" key="12">
    <source>
        <dbReference type="ARBA" id="ARBA00023170"/>
    </source>
</evidence>
<dbReference type="PRINTS" id="PR01033">
    <property type="entry name" value="PHYTOCHROME"/>
</dbReference>
<evidence type="ECO:0000256" key="10">
    <source>
        <dbReference type="ARBA" id="ARBA00022840"/>
    </source>
</evidence>
<dbReference type="Gene3D" id="3.30.565.10">
    <property type="entry name" value="Histidine kinase-like ATPase, C-terminal domain"/>
    <property type="match status" value="1"/>
</dbReference>
<evidence type="ECO:0000313" key="18">
    <source>
        <dbReference type="Proteomes" id="UP000678276"/>
    </source>
</evidence>
<dbReference type="InterPro" id="IPR011102">
    <property type="entry name" value="Sig_transdc_His_kinase_HWE"/>
</dbReference>
<evidence type="ECO:0000256" key="14">
    <source>
        <dbReference type="SAM" id="Coils"/>
    </source>
</evidence>
<keyword evidence="9" id="KW-0418">Kinase</keyword>
<evidence type="ECO:0000256" key="5">
    <source>
        <dbReference type="ARBA" id="ARBA00022553"/>
    </source>
</evidence>
<dbReference type="InterPro" id="IPR029016">
    <property type="entry name" value="GAF-like_dom_sf"/>
</dbReference>
<evidence type="ECO:0000256" key="4">
    <source>
        <dbReference type="ARBA" id="ARBA00022543"/>
    </source>
</evidence>
<evidence type="ECO:0000256" key="8">
    <source>
        <dbReference type="ARBA" id="ARBA00022741"/>
    </source>
</evidence>
<keyword evidence="12" id="KW-0675">Receptor</keyword>
<reference evidence="17 18" key="1">
    <citation type="submission" date="2021-04" db="EMBL/GenBank/DDBJ databases">
        <title>Whole genome sequence of Jiella sp. KSK16Y-1.</title>
        <authorList>
            <person name="Tuo L."/>
        </authorList>
    </citation>
    <scope>NUCLEOTIDE SEQUENCE [LARGE SCALE GENOMIC DNA]</scope>
    <source>
        <strain evidence="17 18">KSK16Y-1</strain>
    </source>
</reference>
<dbReference type="CDD" id="cd00130">
    <property type="entry name" value="PAS"/>
    <property type="match status" value="1"/>
</dbReference>
<dbReference type="InterPro" id="IPR001789">
    <property type="entry name" value="Sig_transdc_resp-reg_receiver"/>
</dbReference>
<sequence length="871" mass="96566">MNFRETSSPEVDLSNCDREPIHMLGRVQRFGYLVAMSMDWIIQHVSANVEDVFGQGPDDLLGMPLAELLPASAIHTIRGRLQLLSPNEGSERAFSIDLLEDGRHFDLAVHISDSSIVIELEVADDASMHTINPGSLIKAMIARIQRCSTNEALFNECVRQLKAATGFDRVMLYRFADGGSGSVVAEALNRGLEPFHGLNYPASDIPRQARRLYLKNRIRIISNVDAVDVDVVPPTSPTGAPLDLSLSVTRAVSPIHIEYLKNMGVCASFSISIVIDDKLWGLFALHHYSPRHLAMEMRSTLDLFGEIISLVIEGRLAKQMRRIEEEARDAHDRVVGRLVATSPTMEELIDFADDFRELIPCDGFAVWAKDVVRTVGRCPFPDEMPGISRFLNRAAASRVYATDDLSSVYPKAQEFTDRAAGLLAIPISRSPRDYLIFFRKEIVETVSWAGRPDDKPVEYGPNGPRLTPRKSFETWQETVRGKSTPWSLADMRAAEALRVSILEVLLRFNEEAERQQQRATQNQELLIAELNHRVRNILSLMRALVVQSRAGAKTVDEFAKIIGGRIQALARAHDQITNDHYQAQSLRAIIQTEIEAYIGHKVSRVHLDGPPILVDAKAFSTLALVFHEMVTNSAKYGGLSDSRGSIDIRWRIDEHEACEILWRESDGPPVQPPTRRGFGSTIIERSIPHDLGGEVSVDYQLSGVRARFLLPPQVFWLDEEKLDAHNHGKESDQVNGQTADIVEDTALSALSGKSGLVVEDNMIISLDAEQILLDQGASRVLTAMNVSEARRIIENEAIHVALLDVNLGSETSFALVPALQEKGIPFVFVTGYGEKLDLPETVNAGVEAIKKPFAADQLIEALERAIARSGG</sequence>
<evidence type="ECO:0000313" key="17">
    <source>
        <dbReference type="EMBL" id="MBP0616777.1"/>
    </source>
</evidence>
<dbReference type="PROSITE" id="PS50046">
    <property type="entry name" value="PHYTOCHROME_2"/>
    <property type="match status" value="1"/>
</dbReference>
<organism evidence="17 18">
    <name type="scientific">Jiella mangrovi</name>
    <dbReference type="NCBI Taxonomy" id="2821407"/>
    <lineage>
        <taxon>Bacteria</taxon>
        <taxon>Pseudomonadati</taxon>
        <taxon>Pseudomonadota</taxon>
        <taxon>Alphaproteobacteria</taxon>
        <taxon>Hyphomicrobiales</taxon>
        <taxon>Aurantimonadaceae</taxon>
        <taxon>Jiella</taxon>
    </lineage>
</organism>
<feature type="coiled-coil region" evidence="14">
    <location>
        <begin position="502"/>
        <end position="529"/>
    </location>
</feature>
<dbReference type="Pfam" id="PF07536">
    <property type="entry name" value="HWE_HK"/>
    <property type="match status" value="1"/>
</dbReference>
<dbReference type="InterPro" id="IPR043150">
    <property type="entry name" value="Phytochrome_PHY_sf"/>
</dbReference>
<dbReference type="SMART" id="SM00065">
    <property type="entry name" value="GAF"/>
    <property type="match status" value="1"/>
</dbReference>
<proteinExistence type="predicted"/>
<dbReference type="InterPro" id="IPR011006">
    <property type="entry name" value="CheY-like_superfamily"/>
</dbReference>
<feature type="domain" description="Phytochrome chromophore attachment site" evidence="15">
    <location>
        <begin position="149"/>
        <end position="306"/>
    </location>
</feature>
<dbReference type="InterPro" id="IPR013515">
    <property type="entry name" value="Phytochrome_cen-reg"/>
</dbReference>
<dbReference type="InterPro" id="IPR013654">
    <property type="entry name" value="PAS_2"/>
</dbReference>
<dbReference type="PANTHER" id="PTHR41523:SF7">
    <property type="entry name" value="HISTIDINE KINASE"/>
    <property type="match status" value="1"/>
</dbReference>
<dbReference type="SUPFAM" id="SSF55785">
    <property type="entry name" value="PYP-like sensor domain (PAS domain)"/>
    <property type="match status" value="1"/>
</dbReference>
<dbReference type="InterPro" id="IPR009219">
    <property type="entry name" value="Bactrphtchr_CheY"/>
</dbReference>
<keyword evidence="7" id="KW-0808">Transferase</keyword>
<dbReference type="InterPro" id="IPR036890">
    <property type="entry name" value="HATPase_C_sf"/>
</dbReference>
<dbReference type="SMART" id="SM00448">
    <property type="entry name" value="REC"/>
    <property type="match status" value="1"/>
</dbReference>
<dbReference type="InterPro" id="IPR003018">
    <property type="entry name" value="GAF"/>
</dbReference>
<evidence type="ECO:0000256" key="13">
    <source>
        <dbReference type="PROSITE-ProRule" id="PRU00169"/>
    </source>
</evidence>
<keyword evidence="14" id="KW-0175">Coiled coil</keyword>
<keyword evidence="5 13" id="KW-0597">Phosphoprotein</keyword>
<dbReference type="InterPro" id="IPR000014">
    <property type="entry name" value="PAS"/>
</dbReference>
<keyword evidence="10" id="KW-0067">ATP-binding</keyword>
<dbReference type="EMBL" id="JAGJCF010000010">
    <property type="protein sequence ID" value="MBP0616777.1"/>
    <property type="molecule type" value="Genomic_DNA"/>
</dbReference>
<dbReference type="PANTHER" id="PTHR41523">
    <property type="entry name" value="TWO-COMPONENT SYSTEM SENSOR PROTEIN"/>
    <property type="match status" value="1"/>
</dbReference>
<evidence type="ECO:0000256" key="11">
    <source>
        <dbReference type="ARBA" id="ARBA00022991"/>
    </source>
</evidence>
<name>A0ABS4BJP9_9HYPH</name>
<feature type="modified residue" description="4-aspartylphosphate" evidence="13">
    <location>
        <position position="804"/>
    </location>
</feature>
<dbReference type="InterPro" id="IPR001294">
    <property type="entry name" value="Phytochrome"/>
</dbReference>
<keyword evidence="11" id="KW-0157">Chromophore</keyword>
<keyword evidence="6" id="KW-0716">Sensory transduction</keyword>
<dbReference type="Gene3D" id="3.40.50.2300">
    <property type="match status" value="1"/>
</dbReference>
<comment type="catalytic activity">
    <reaction evidence="1">
        <text>ATP + protein L-histidine = ADP + protein N-phospho-L-histidine.</text>
        <dbReference type="EC" id="2.7.13.3"/>
    </reaction>
</comment>
<dbReference type="SUPFAM" id="SSF55874">
    <property type="entry name" value="ATPase domain of HSP90 chaperone/DNA topoisomerase II/histidine kinase"/>
    <property type="match status" value="1"/>
</dbReference>
<dbReference type="SUPFAM" id="SSF52172">
    <property type="entry name" value="CheY-like"/>
    <property type="match status" value="1"/>
</dbReference>
<dbReference type="Pfam" id="PF00072">
    <property type="entry name" value="Response_reg"/>
    <property type="match status" value="1"/>
</dbReference>
<dbReference type="Pfam" id="PF00360">
    <property type="entry name" value="PHY"/>
    <property type="match status" value="1"/>
</dbReference>
<dbReference type="Proteomes" id="UP000678276">
    <property type="component" value="Unassembled WGS sequence"/>
</dbReference>
<evidence type="ECO:0000259" key="16">
    <source>
        <dbReference type="PROSITE" id="PS50110"/>
    </source>
</evidence>
<feature type="domain" description="Response regulatory" evidence="16">
    <location>
        <begin position="754"/>
        <end position="866"/>
    </location>
</feature>
<dbReference type="Gene3D" id="3.30.450.270">
    <property type="match status" value="1"/>
</dbReference>
<dbReference type="InterPro" id="IPR035965">
    <property type="entry name" value="PAS-like_dom_sf"/>
</dbReference>
<evidence type="ECO:0000256" key="6">
    <source>
        <dbReference type="ARBA" id="ARBA00022606"/>
    </source>
</evidence>